<proteinExistence type="predicted"/>
<evidence type="ECO:0000313" key="3">
    <source>
        <dbReference type="Proteomes" id="UP000296469"/>
    </source>
</evidence>
<name>A0A4P7SJ03_9CELL</name>
<sequence length="334" mass="35631">MDGQRAVDGWRGTPRAGAARAPAGGSLLRPAGAGLPPVVHVGGAPGDGRPRSYDEVVRGPGSPELRRVRRGAYVLASDWSGWDAATRHRARIAAVLAVAQEPPVLSHWSAAVLHGLPVVGRVDDRVHTVRAAATGGRSRRDLVRHTTALPFAPVLVDGVPATSVARTILDVARVGGAAAAVVAGDHALRVGRVRLAELEAELGSLPPRARGAREARRAVGLLDARSESPGESLSRVRMDEGGLTAPVLQHVVRDVHGEAGRVDFWWPAARVVGEFDGRTKYRGDDGADPAEVVWREKVREDRIRATGVTVVRWTWREAWAGRPLVALLRRAGVR</sequence>
<evidence type="ECO:0000256" key="1">
    <source>
        <dbReference type="SAM" id="MobiDB-lite"/>
    </source>
</evidence>
<reference evidence="2 3" key="1">
    <citation type="submission" date="2019-04" db="EMBL/GenBank/DDBJ databases">
        <title>Isolation and identification of Cellulomonas shaoxiangyii sp. Nov. isolated from feces of the Tibetan antelopes (Pantholops hodgsonii) in the Qinghai-Tibet plateau of China.</title>
        <authorList>
            <person name="Tian Z."/>
        </authorList>
    </citation>
    <scope>NUCLEOTIDE SEQUENCE [LARGE SCALE GENOMIC DNA]</scope>
    <source>
        <strain evidence="2 3">Z28</strain>
    </source>
</reference>
<feature type="compositionally biased region" description="Low complexity" evidence="1">
    <location>
        <begin position="9"/>
        <end position="24"/>
    </location>
</feature>
<accession>A0A4P7SJ03</accession>
<dbReference type="Proteomes" id="UP000296469">
    <property type="component" value="Chromosome"/>
</dbReference>
<evidence type="ECO:0008006" key="4">
    <source>
        <dbReference type="Google" id="ProtNLM"/>
    </source>
</evidence>
<dbReference type="KEGG" id="celz:E5225_11485"/>
<keyword evidence="3" id="KW-1185">Reference proteome</keyword>
<organism evidence="2 3">
    <name type="scientific">Cellulomonas shaoxiangyii</name>
    <dbReference type="NCBI Taxonomy" id="2566013"/>
    <lineage>
        <taxon>Bacteria</taxon>
        <taxon>Bacillati</taxon>
        <taxon>Actinomycetota</taxon>
        <taxon>Actinomycetes</taxon>
        <taxon>Micrococcales</taxon>
        <taxon>Cellulomonadaceae</taxon>
        <taxon>Cellulomonas</taxon>
    </lineage>
</organism>
<dbReference type="RefSeq" id="WP_135973979.1">
    <property type="nucleotide sequence ID" value="NZ_CP039291.1"/>
</dbReference>
<protein>
    <recommendedName>
        <fullName evidence="4">Transcriptional regulator, AbiEi antitoxin, Type IV TA system</fullName>
    </recommendedName>
</protein>
<dbReference type="AlphaFoldDB" id="A0A4P7SJ03"/>
<dbReference type="EMBL" id="CP039291">
    <property type="protein sequence ID" value="QCB94092.1"/>
    <property type="molecule type" value="Genomic_DNA"/>
</dbReference>
<evidence type="ECO:0000313" key="2">
    <source>
        <dbReference type="EMBL" id="QCB94092.1"/>
    </source>
</evidence>
<gene>
    <name evidence="2" type="ORF">E5225_11485</name>
</gene>
<dbReference type="OrthoDB" id="5517693at2"/>
<feature type="region of interest" description="Disordered" evidence="1">
    <location>
        <begin position="1"/>
        <end position="24"/>
    </location>
</feature>